<keyword evidence="18" id="KW-0391">Immunity</keyword>
<feature type="compositionally biased region" description="Polar residues" evidence="23">
    <location>
        <begin position="106"/>
        <end position="124"/>
    </location>
</feature>
<protein>
    <recommendedName>
        <fullName evidence="6">RING-type E3 ubiquitin transferase</fullName>
        <ecNumber evidence="6">2.3.2.27</ecNumber>
    </recommendedName>
</protein>
<dbReference type="GO" id="GO:0005730">
    <property type="term" value="C:nucleolus"/>
    <property type="evidence" value="ECO:0007669"/>
    <property type="project" value="TreeGrafter"/>
</dbReference>
<dbReference type="GO" id="GO:0006629">
    <property type="term" value="P:lipid metabolic process"/>
    <property type="evidence" value="ECO:0007669"/>
    <property type="project" value="UniProtKB-KW"/>
</dbReference>
<evidence type="ECO:0000256" key="14">
    <source>
        <dbReference type="ARBA" id="ARBA00022786"/>
    </source>
</evidence>
<dbReference type="GO" id="GO:0008270">
    <property type="term" value="F:zinc ion binding"/>
    <property type="evidence" value="ECO:0007669"/>
    <property type="project" value="UniProtKB-KW"/>
</dbReference>
<gene>
    <name evidence="26" type="ORF">Q7C36_002662</name>
</gene>
<dbReference type="GO" id="GO:0006511">
    <property type="term" value="P:ubiquitin-dependent protein catabolic process"/>
    <property type="evidence" value="ECO:0007669"/>
    <property type="project" value="TreeGrafter"/>
</dbReference>
<feature type="region of interest" description="Disordered" evidence="23">
    <location>
        <begin position="3121"/>
        <end position="3187"/>
    </location>
</feature>
<dbReference type="InterPro" id="IPR018957">
    <property type="entry name" value="Znf_C3HC4_RING-type"/>
</dbReference>
<evidence type="ECO:0000256" key="1">
    <source>
        <dbReference type="ARBA" id="ARBA00000900"/>
    </source>
</evidence>
<feature type="region of interest" description="Disordered" evidence="23">
    <location>
        <begin position="1624"/>
        <end position="1660"/>
    </location>
</feature>
<dbReference type="PANTHER" id="PTHR22605:SF21">
    <property type="entry name" value="E3 UBIQUITIN-PROTEIN LIGASE RNF213-BETA"/>
    <property type="match status" value="1"/>
</dbReference>
<dbReference type="CDD" id="cd16449">
    <property type="entry name" value="RING-HC"/>
    <property type="match status" value="1"/>
</dbReference>
<dbReference type="EC" id="2.3.2.27" evidence="6"/>
<feature type="compositionally biased region" description="Acidic residues" evidence="23">
    <location>
        <begin position="1629"/>
        <end position="1645"/>
    </location>
</feature>
<comment type="similarity">
    <text evidence="5">Belongs to the AAA ATPase family.</text>
</comment>
<dbReference type="Pfam" id="PF20173">
    <property type="entry name" value="ZnF_RZ-type"/>
    <property type="match status" value="1"/>
</dbReference>
<evidence type="ECO:0000256" key="6">
    <source>
        <dbReference type="ARBA" id="ARBA00012483"/>
    </source>
</evidence>
<dbReference type="InterPro" id="IPR013083">
    <property type="entry name" value="Znf_RING/FYVE/PHD"/>
</dbReference>
<comment type="catalytic activity">
    <reaction evidence="1">
        <text>S-ubiquitinyl-[E2 ubiquitin-conjugating enzyme]-L-cysteine + [acceptor protein]-L-lysine = [E2 ubiquitin-conjugating enzyme]-L-cysteine + N(6)-ubiquitinyl-[acceptor protein]-L-lysine.</text>
        <dbReference type="EC" id="2.3.2.27"/>
    </reaction>
</comment>
<dbReference type="GO" id="GO:0005829">
    <property type="term" value="C:cytosol"/>
    <property type="evidence" value="ECO:0007669"/>
    <property type="project" value="UniProtKB-SubCell"/>
</dbReference>
<feature type="compositionally biased region" description="Basic and acidic residues" evidence="23">
    <location>
        <begin position="186"/>
        <end position="209"/>
    </location>
</feature>
<sequence length="5156" mass="586432">MKNKKTKNDKKKVFNKASWSNKSRKEQKKRTKKSASGDRTSSASQIQSQNEDTVTASGNQSELQPGQDCPSVPSPATGKVNAQTQTRRSIKNKVTQTESISHRSCHTQTESDPISEATIQGQENAENDSHKTNEEKAADDSVAAPADPGGDKKKGTTSICDEEMQEDDINIKKGEQVGDDSQDAPKSTDIKTKSYAEAASSKDSKDKKNQTSAGQKGKTHDNVPQRKTSPVRGPTGKPMFTFYVYLLLEKSFKFNKDKDKLLICFENAYNELQITLFRPMKKDGFLIEANFSVDECYVERGSVFSYSYAVQQQGKERVEIATRQFQIPFNHVDKELHIFEVHVTHSIPSWLQRVFKSASEFISEAWHNSAFLLLNRLFEKWDPSNQEAMKAFTQLLNQFLLCFLSARERVSYNYNLSTPLIEVFDLIAAKLVKILNGETEGKPSVNVSPLAVGLSVFQVTCGCNVRLGIKDWSLLCKLVSSAPALRQVQEIQNSFPTLQFTVIGLMNQCARLLLSETVLLVPLLLSVRQPGADSGQFRPIVEEADWTGLQYVEFRLYREKIRGYSDKRRMILELVEKHKPLAKDKPHVLRAWLSMMAFDDLSMFAKSTDVVPEQVIQSLMYRLRDFQSYRITNSEHTKQNLEVTEMILTYLLNCVDKDKERLMSSKWLESICQCCRNIHKSTCTMTRLVPAYKATVLSFQLVLKMAEIRFECLSKHGEEKESEKISLLKQIEATQEEFSKWKDSLLREPLFHTSRLTYPKEIELWNAFFGLECSVPSVTEQWLCNLEKSLRKRISEVNDIQQVQICCLKTSAEAIEKSHTRLQTCFQDLCFSAITRLCQAGKEGNLLKTLQPHLKDISSSILSLLITESTARFGEDRVMQLLNDQSAVSVLLTQGDWSQCKLNEEASHVMSMCQATLGDLVNSLCQGNIAFGHLQVILKHQKQFQELYKKCKKHIKSDIITIDADKLLNQREKDYQALLEQWKDIDVLIKMIGKISEMIHVPEISQLEKEHKTDMQPVGLNELVGVQSCFSNEDLKDISTGKVLYYRAILPTVLDAAREMHLFQDSNLILKSWMDKANWITGSQCLSLSLEEVLSEIWQPSLRDFFQLGTRIAHGHVTFEEVDKAVEGCGDKGDGARLKKEMSFMATNLETYPFLEKNWLDRRFSQIQEYRQLHHAVESASAILKIKSRFNLKGDFSHICSLTQLREDSFKKMPLVSLSRDLISAKQKLSHINHQHTACLVAFLNSEKLVGWVKATIENRSELKVFTDLASISAGENDLEIDRLRNFQDAVIGYSPLLYSLHETAGFEEFLALAQEVWDALQKDEKLTEKLIHSSCWLEWLKGLSETHGSVEKSSISLASAINTHGVYHVGWPAIFSGKKSLGSVLCVKVKNSTMEKTFSLDELLDLQNKLMLMSSKGEHSKEQVNKFTEIFEGVQRMGSILMQLCLSGNLFFRDLFALINCNPKMDPCINLNFPLLGQHIVYHGHVAEELQKVCRTMEDCHENWRSFMSELRSQFYALNYYTSEQVVYLCHWINKVCEKGMPVPQQMWHLLTPLKPDGTLSDIKLAFAKAKESLRSELQSHFSADSVTSEQSMDISRTIHRENSNIDEEGDIFTENMLEELSSSSEVYSEESAEEGENFTEGDQDELHDGSSESGSEDDMNISVSFTQAHKLKVTNTVKTTLENLWQDYRNNMPKYLTQYMDIKSLAQFLSCFSALNTLNIKRIMPSILQDGKPNLILCPDTEIITTTLALYMKSPEQGFPSIDEVLMCQEDTSEEEVEIFLRRCLGQSAPSHHQKIYTLVNPGLLTYDVSVALAEHFEAMERNSGSSFRMVIVCPVNQDRYIPSFFSNYKVQAGLNVSLESVKQYLQHHLNTPYVHGRQCKVFPDGISSWLITSTRAAVGKSLYVTRMFQNFKTTFPNATYLTVRLIEPNVDIDCLVQTLCNKQSSLKEQDPVLLHIDTAAVRCGLEQFLFKLLILGCLSDSEGKLWRRNSAHLIAVEAFLPDSAHHKQTHKESNQGLLSLLPSIHCKPPKEVKYLELKIRSHEIYESLNPLMDIQEFKSEGVQRPYQYLIRFNRNENLDNFKYKAGSVEGNKVDCLHHLLSNCGLEDPSWAELKHFTWFLNLQLRDCENSGFCDPNFFGSILTGFKSFIVKFMIHMARDFASPSLNISDQSPSLLPERDNEDDLLARLSIRKRWENESHPYIFFNADHLTMTFLGFHVKQSSTRHSVNVVDPQTDKVLMGDVMSLDLFTGLTNQGISFSEDFDKLPRKTKIKKISFVVGADIREQFDPDPTYELTSDNVMKMLAIHMRFRCEIPVIIMGETGCGKTRLVKFLCDLQREGRDVENMKLVKVHGGTNADTIYKKVREAEELAQRNSKKYKLDTILFFDEANTTESIFAIKEVLCDKTVQGVPLKQNSGLKIIAACNPYRRHTPKMIERLERAGLGYRVKAGETHDRLGKVPMRQLVYRVHQLPPSMIPLVWDFGQLSDSAEYTYIQQIVCKQIEEHGLPIQCQSIITRALAASQRHMRHQVDECSFVSLRDVERSMRVLVWFYKHRQYLFPKSQETDVAQMTYKCLALALGICYYPSLEFRDNYLQNISQYFPQPLNSKQALELEISSCQDFFLQTIQTRETIAKNLALKENVFLMVVCIELKIPLFLVGKPGSSKSLAKTVVAYAMQGQASSSELFQKLKEVHMVSFQCSPHSSSEGIIGTFRNCARFQKDKNLDENVSVVVLDEIGLAEDSPQMPLKTLHPLLEDGCIDNDRPDPHMKVGFVGISNWALDPAKMNRGIFVSRWDPSENELVETAKGICSSSESVRHKISHLLPKLAKGFLSICKSDSDQFFGLRDFYSLVKMIFAVVKNTDSELSDRDLAQAILRNFSGQKDNFDPVCHFQDLFSNPHEVPMINTLEMVKQNLDHKSEEECRYLLLLTANNAALYIIQQCIFSNDGYTCPEIVFGSGFPKDQEYAQICRNVSRVKSCMETGRTVILLNLLNLYESLYDALNQYYVYFSGQQYVDLGLGSHRVKCRVHKDFRLVVIEDQEKVYDKFPIPLKNRLEKHRVDRSTDLTPWQHRVLKKLKNWVNEFSQYPEASASDFSSSDAFVGFHGDACASALLQALEQREKQDHQDMGERQVESNMPSRRTSTEDDLNEHEEQIYHQEEGVRSHDTAPIDDKESDLTGSDTGKTLLDENNEGIVLMDVDVNEGNIEAEQEQDALGEIPMSVDMDIYPDGLNEIGLNEPKESKDEEEEVYEYAKHFLVNCATPDSVLRLKNSRLGNHAVERLQRLYFHQQDHHSLRAFMYSHLKKSDKDKKRFIEVTTFSSLLTKADVRNLAQALGLSMERLLLLSLHQFDTEASFCSKIRDFMKTAQLSLHILLVQIDIEESLCKNGLIASAKYCTMNELVASQSEDPNCCIVFITKLSRFASGNNYIGFQGGAWISTHIDDLRDTKDMSLDLSVFCGRPISKLLSESAQPDAMELEDEEETTVKSQSQEESAYLHSLSLVKSCTQKAVSLLRDFDNKASRSMERMDTLLGLLENDLGHHGARFQEVLLKRLVVALAQREENMEKSADWVNRQIMKREALQEGGTLRHTLWRCLQGVLTPILARMLEVLDRDCNLDLVYGAGLSEGLVQFWLDIFDDGQILDLSVAMNSGSLEQEIDVQYNLVVGRKTRNCTAPFSWLINLYCHNLWEEAQFVQGIEQSSYECIQQFVSAVTGSQLGGYMEKLSKTERIELCQRYLTDFVILSFKIKTEEEVRVFSAAVLGCVASLQQDMGVTPDLSPAWIMAAAQHFSPRLDALLHILQVQPDLAPLILKQSSQKDQPDMHDDILALGICVEKAKLQSITSLSQCSVFLGRVELLQPCLQRVFSPTYCSLCRPGCLKHLDAIKLVWQGILVVAAFIEQVVVKVNSSDEKLVALTLKHCSQLQRLMEECSDLQRKACLQQLIRILNEYNEESISRELRFGLMCPVCLEDLAEPCVLQCEHVFCLSCMKRCMQGMEAKCPKCRTQLPPNYQPAVSSSIDLALKQHRELRRCCNSFFLEVVSRFCFSKRQHPQEDLVELLFSLLISAQGDVYKTRELTPFLECVDHSPVVRSVLPKLLLQYSFDQVKGHIQTYLKNLEDKLLDYEDKMELYRLFVNCFQDSLLCVDLSGTPEAKELQRHQKEDIKFLSRLARKQMPSREQQPAEFLLSMARLRMCLDTAARILPRAVGHQSGECADWEQKMLEQVKAVCEYANNDWYRVYLLRTLNRHAGIDCVQAMMSIAPYEWVFPAELLRLQRLIPVEVDRFLCCGEQYRTVRNAVGQVLLESKADALKAALQNVSNSESVKSVLLALALFRQVTCRIGSPVPAMHPGAEELELLKDIVRESTAGSGYLRELCTSLLSNPSGGLMCCMHVRANESAKRRILLELLVHAIAVFHSGSRIFYPLHLIASRPQTMRETFLPTMPDDNTSMVIKSLNERNLKQYYCKNGHLSLVGECGKPTIVGKCDTCGVPIGGKNHKAEAGFTLVQGILGDRTQPGHILNDAARRSEAPNRDLPMAQSSLLRLFLHLAMLHGSSLNHQDIRAMIHPTVHDVQEFLWRHLEKDMENLGKTLNLNWDDVAIVVHLILNNSVQPPTVHSQQGAAEWSDRHAREQWERQVCNTVINPILQDLNRHLQEAQEQVAADDKLSSNALMKMLKGDPRSLLSLPSECATHHASFWTPPDILTVEHLSQLIAQKQAEKQVSLLSLFLIKVQYIRHLACLPDLAALLSDLIRIVQTDAETHSTSIKELLNNIPAGLRSNTLKKRLQIFFRVWNHLRMELANNTAAGVDPELCAKDITMDSPSQFLCLSHHGPGSCLQALIDQLSETHNSLVREAQKLSHKEDSDYSVPVGELSESQLALCHPEKEFLPLVLAHCHYTLVKGKQTASNYDLQAIQKQLHRRFLAGKPRIQTQETEKYLKRYHQDFSTVLKDVRCKIPQEPLKSSVCSSIRTVLRSFTDVCDAVYALEIGLRFLGKTGGLPKSQLLSYLHDSLKMKQHISSSVAKALADIRLDQCTATWQLLTCWKSELKLRSGQDPIPRLSQEYRETLSADMQKELNEFLNVTNVEHFTLELHEIMLLKTDINSENRYGSNWDIKYTLELHLEEKGAPVMPGLDNLSDEICLSKSAEVWRLAVKFKR</sequence>
<keyword evidence="13 22" id="KW-0863">Zinc-finger</keyword>
<evidence type="ECO:0000259" key="25">
    <source>
        <dbReference type="PROSITE" id="PS51981"/>
    </source>
</evidence>
<dbReference type="InterPro" id="IPR003593">
    <property type="entry name" value="AAA+_ATPase"/>
</dbReference>
<reference evidence="26" key="1">
    <citation type="submission" date="2023-08" db="EMBL/GenBank/DDBJ databases">
        <title>Pelteobagrus vachellii genome.</title>
        <authorList>
            <person name="Liu H."/>
        </authorList>
    </citation>
    <scope>NUCLEOTIDE SEQUENCE</scope>
    <source>
        <strain evidence="26">PRFRI_2022a</strain>
        <tissue evidence="26">Muscle</tissue>
    </source>
</reference>
<dbReference type="SMART" id="SM00184">
    <property type="entry name" value="RING"/>
    <property type="match status" value="1"/>
</dbReference>
<keyword evidence="19" id="KW-0443">Lipid metabolism</keyword>
<comment type="caution">
    <text evidence="26">The sequence shown here is derived from an EMBL/GenBank/DDBJ whole genome shotgun (WGS) entry which is preliminary data.</text>
</comment>
<evidence type="ECO:0000256" key="22">
    <source>
        <dbReference type="PROSITE-ProRule" id="PRU00175"/>
    </source>
</evidence>
<evidence type="ECO:0000256" key="11">
    <source>
        <dbReference type="ARBA" id="ARBA00022723"/>
    </source>
</evidence>
<dbReference type="PROSITE" id="PS00518">
    <property type="entry name" value="ZF_RING_1"/>
    <property type="match status" value="1"/>
</dbReference>
<evidence type="ECO:0000313" key="27">
    <source>
        <dbReference type="Proteomes" id="UP001187315"/>
    </source>
</evidence>
<dbReference type="InterPro" id="IPR031248">
    <property type="entry name" value="RNF213"/>
</dbReference>
<dbReference type="GO" id="GO:0002376">
    <property type="term" value="P:immune system process"/>
    <property type="evidence" value="ECO:0007669"/>
    <property type="project" value="UniProtKB-KW"/>
</dbReference>
<keyword evidence="27" id="KW-1185">Reference proteome</keyword>
<evidence type="ECO:0000256" key="12">
    <source>
        <dbReference type="ARBA" id="ARBA00022741"/>
    </source>
</evidence>
<evidence type="ECO:0000256" key="13">
    <source>
        <dbReference type="ARBA" id="ARBA00022771"/>
    </source>
</evidence>
<dbReference type="GO" id="GO:0016020">
    <property type="term" value="C:membrane"/>
    <property type="evidence" value="ECO:0007669"/>
    <property type="project" value="TreeGrafter"/>
</dbReference>
<feature type="domain" description="RING-type" evidence="24">
    <location>
        <begin position="3965"/>
        <end position="4004"/>
    </location>
</feature>
<keyword evidence="15" id="KW-0378">Hydrolase</keyword>
<feature type="compositionally biased region" description="Polar residues" evidence="23">
    <location>
        <begin position="80"/>
        <end position="99"/>
    </location>
</feature>
<evidence type="ECO:0000256" key="17">
    <source>
        <dbReference type="ARBA" id="ARBA00022840"/>
    </source>
</evidence>
<dbReference type="InterPro" id="IPR001841">
    <property type="entry name" value="Znf_RING"/>
</dbReference>
<keyword evidence="8" id="KW-0037">Angiogenesis</keyword>
<dbReference type="InterPro" id="IPR027417">
    <property type="entry name" value="P-loop_NTPase"/>
</dbReference>
<dbReference type="PROSITE" id="PS51981">
    <property type="entry name" value="ZF_RZ"/>
    <property type="match status" value="1"/>
</dbReference>
<feature type="compositionally biased region" description="Polar residues" evidence="23">
    <location>
        <begin position="37"/>
        <end position="64"/>
    </location>
</feature>
<dbReference type="InterPro" id="IPR046439">
    <property type="entry name" value="ZF_RZ_dom"/>
</dbReference>
<keyword evidence="17" id="KW-0067">ATP-binding</keyword>
<evidence type="ECO:0000256" key="20">
    <source>
        <dbReference type="ARBA" id="ARBA00023268"/>
    </source>
</evidence>
<dbReference type="Pfam" id="PF00097">
    <property type="entry name" value="zf-C3HC4"/>
    <property type="match status" value="1"/>
</dbReference>
<evidence type="ECO:0000256" key="8">
    <source>
        <dbReference type="ARBA" id="ARBA00022657"/>
    </source>
</evidence>
<evidence type="ECO:0000256" key="18">
    <source>
        <dbReference type="ARBA" id="ARBA00022859"/>
    </source>
</evidence>
<evidence type="ECO:0000259" key="24">
    <source>
        <dbReference type="PROSITE" id="PS50089"/>
    </source>
</evidence>
<dbReference type="Gene3D" id="3.30.40.10">
    <property type="entry name" value="Zinc/RING finger domain, C3HC4 (zinc finger)"/>
    <property type="match status" value="1"/>
</dbReference>
<name>A0AA88NUT9_TACVA</name>
<dbReference type="GO" id="GO:0005524">
    <property type="term" value="F:ATP binding"/>
    <property type="evidence" value="ECO:0007669"/>
    <property type="project" value="UniProtKB-KW"/>
</dbReference>
<dbReference type="GO" id="GO:0061630">
    <property type="term" value="F:ubiquitin protein ligase activity"/>
    <property type="evidence" value="ECO:0007669"/>
    <property type="project" value="UniProtKB-EC"/>
</dbReference>
<dbReference type="FunFam" id="3.40.50.300:FF:000804">
    <property type="entry name" value="E3 ubiquitin-protein ligase RNF213"/>
    <property type="match status" value="1"/>
</dbReference>
<proteinExistence type="inferred from homology"/>
<evidence type="ECO:0000256" key="5">
    <source>
        <dbReference type="ARBA" id="ARBA00006914"/>
    </source>
</evidence>
<feature type="compositionally biased region" description="Basic and acidic residues" evidence="23">
    <location>
        <begin position="127"/>
        <end position="139"/>
    </location>
</feature>
<dbReference type="GO" id="GO:0002040">
    <property type="term" value="P:sprouting angiogenesis"/>
    <property type="evidence" value="ECO:0007669"/>
    <property type="project" value="TreeGrafter"/>
</dbReference>
<comment type="pathway">
    <text evidence="4">Protein modification; protein ubiquitination.</text>
</comment>
<evidence type="ECO:0000256" key="16">
    <source>
        <dbReference type="ARBA" id="ARBA00022833"/>
    </source>
</evidence>
<evidence type="ECO:0000256" key="15">
    <source>
        <dbReference type="ARBA" id="ARBA00022801"/>
    </source>
</evidence>
<organism evidence="26 27">
    <name type="scientific">Tachysurus vachellii</name>
    <name type="common">Darkbarbel catfish</name>
    <name type="synonym">Pelteobagrus vachellii</name>
    <dbReference type="NCBI Taxonomy" id="175792"/>
    <lineage>
        <taxon>Eukaryota</taxon>
        <taxon>Metazoa</taxon>
        <taxon>Chordata</taxon>
        <taxon>Craniata</taxon>
        <taxon>Vertebrata</taxon>
        <taxon>Euteleostomi</taxon>
        <taxon>Actinopterygii</taxon>
        <taxon>Neopterygii</taxon>
        <taxon>Teleostei</taxon>
        <taxon>Ostariophysi</taxon>
        <taxon>Siluriformes</taxon>
        <taxon>Bagridae</taxon>
        <taxon>Tachysurus</taxon>
    </lineage>
</organism>
<evidence type="ECO:0000256" key="3">
    <source>
        <dbReference type="ARBA" id="ARBA00004514"/>
    </source>
</evidence>
<evidence type="ECO:0000256" key="10">
    <source>
        <dbReference type="ARBA" id="ARBA00022679"/>
    </source>
</evidence>
<evidence type="ECO:0000256" key="21">
    <source>
        <dbReference type="ARBA" id="ARBA00048778"/>
    </source>
</evidence>
<keyword evidence="7" id="KW-0963">Cytoplasm</keyword>
<feature type="domain" description="RZ-type" evidence="25">
    <location>
        <begin position="4443"/>
        <end position="4516"/>
    </location>
</feature>
<comment type="subcellular location">
    <subcellularLocation>
        <location evidence="3">Cytoplasm</location>
        <location evidence="3">Cytosol</location>
    </subcellularLocation>
    <subcellularLocation>
        <location evidence="2">Lipid droplet</location>
    </subcellularLocation>
</comment>
<evidence type="ECO:0000256" key="19">
    <source>
        <dbReference type="ARBA" id="ARBA00023098"/>
    </source>
</evidence>
<dbReference type="GO" id="GO:0016887">
    <property type="term" value="F:ATP hydrolysis activity"/>
    <property type="evidence" value="ECO:0007669"/>
    <property type="project" value="InterPro"/>
</dbReference>
<evidence type="ECO:0000256" key="7">
    <source>
        <dbReference type="ARBA" id="ARBA00022490"/>
    </source>
</evidence>
<dbReference type="PANTHER" id="PTHR22605">
    <property type="entry name" value="RZ-TYPE DOMAIN-CONTAINING PROTEIN"/>
    <property type="match status" value="1"/>
</dbReference>
<dbReference type="PROSITE" id="PS50089">
    <property type="entry name" value="ZF_RING_2"/>
    <property type="match status" value="1"/>
</dbReference>
<keyword evidence="20" id="KW-0511">Multifunctional enzyme</keyword>
<dbReference type="Gene3D" id="3.40.50.300">
    <property type="entry name" value="P-loop containing nucleotide triphosphate hydrolases"/>
    <property type="match status" value="2"/>
</dbReference>
<evidence type="ECO:0000256" key="23">
    <source>
        <dbReference type="SAM" id="MobiDB-lite"/>
    </source>
</evidence>
<dbReference type="SUPFAM" id="SSF57850">
    <property type="entry name" value="RING/U-box"/>
    <property type="match status" value="1"/>
</dbReference>
<dbReference type="SUPFAM" id="SSF52540">
    <property type="entry name" value="P-loop containing nucleoside triphosphate hydrolases"/>
    <property type="match status" value="2"/>
</dbReference>
<feature type="compositionally biased region" description="Basic and acidic residues" evidence="23">
    <location>
        <begin position="3152"/>
        <end position="3177"/>
    </location>
</feature>
<dbReference type="GO" id="GO:2000051">
    <property type="term" value="P:negative regulation of non-canonical Wnt signaling pathway"/>
    <property type="evidence" value="ECO:0007669"/>
    <property type="project" value="TreeGrafter"/>
</dbReference>
<feature type="compositionally biased region" description="Basic and acidic residues" evidence="23">
    <location>
        <begin position="3121"/>
        <end position="3134"/>
    </location>
</feature>
<accession>A0AA88NUT9</accession>
<dbReference type="InterPro" id="IPR017907">
    <property type="entry name" value="Znf_RING_CS"/>
</dbReference>
<dbReference type="SMART" id="SM00382">
    <property type="entry name" value="AAA"/>
    <property type="match status" value="2"/>
</dbReference>
<dbReference type="Proteomes" id="UP001187315">
    <property type="component" value="Unassembled WGS sequence"/>
</dbReference>
<evidence type="ECO:0000256" key="9">
    <source>
        <dbReference type="ARBA" id="ARBA00022677"/>
    </source>
</evidence>
<evidence type="ECO:0000256" key="4">
    <source>
        <dbReference type="ARBA" id="ARBA00004906"/>
    </source>
</evidence>
<keyword evidence="11" id="KW-0479">Metal-binding</keyword>
<keyword evidence="16" id="KW-0862">Zinc</keyword>
<keyword evidence="12" id="KW-0547">Nucleotide-binding</keyword>
<keyword evidence="10" id="KW-0808">Transferase</keyword>
<evidence type="ECO:0000313" key="26">
    <source>
        <dbReference type="EMBL" id="KAK2866606.1"/>
    </source>
</evidence>
<dbReference type="EMBL" id="JAVHJS010000002">
    <property type="protein sequence ID" value="KAK2866606.1"/>
    <property type="molecule type" value="Genomic_DNA"/>
</dbReference>
<feature type="region of interest" description="Disordered" evidence="23">
    <location>
        <begin position="1"/>
        <end position="234"/>
    </location>
</feature>
<feature type="compositionally biased region" description="Basic residues" evidence="23">
    <location>
        <begin position="1"/>
        <end position="14"/>
    </location>
</feature>
<keyword evidence="9" id="KW-0551">Lipid droplet</keyword>
<keyword evidence="14" id="KW-0833">Ubl conjugation pathway</keyword>
<comment type="catalytic activity">
    <reaction evidence="21">
        <text>ATP + H2O = ADP + phosphate + H(+)</text>
        <dbReference type="Rhea" id="RHEA:13065"/>
        <dbReference type="ChEBI" id="CHEBI:15377"/>
        <dbReference type="ChEBI" id="CHEBI:15378"/>
        <dbReference type="ChEBI" id="CHEBI:30616"/>
        <dbReference type="ChEBI" id="CHEBI:43474"/>
        <dbReference type="ChEBI" id="CHEBI:456216"/>
    </reaction>
    <physiologicalReaction direction="left-to-right" evidence="21">
        <dbReference type="Rhea" id="RHEA:13066"/>
    </physiologicalReaction>
</comment>
<dbReference type="FunFam" id="3.40.50.300:FF:000491">
    <property type="entry name" value="E3 ubiquitin-protein ligase RNF213"/>
    <property type="match status" value="1"/>
</dbReference>
<evidence type="ECO:0000256" key="2">
    <source>
        <dbReference type="ARBA" id="ARBA00004502"/>
    </source>
</evidence>
<dbReference type="GO" id="GO:0005811">
    <property type="term" value="C:lipid droplet"/>
    <property type="evidence" value="ECO:0007669"/>
    <property type="project" value="UniProtKB-SubCell"/>
</dbReference>